<dbReference type="InterPro" id="IPR013144">
    <property type="entry name" value="CRA_dom"/>
</dbReference>
<evidence type="ECO:0000256" key="1">
    <source>
        <dbReference type="SAM" id="MobiDB-lite"/>
    </source>
</evidence>
<comment type="caution">
    <text evidence="4">The sequence shown here is derived from an EMBL/GenBank/DDBJ whole genome shotgun (WGS) entry which is preliminary data.</text>
</comment>
<evidence type="ECO:0000256" key="2">
    <source>
        <dbReference type="SAM" id="SignalP"/>
    </source>
</evidence>
<dbReference type="EMBL" id="CAJMWX010001045">
    <property type="protein sequence ID" value="CAE6454012.1"/>
    <property type="molecule type" value="Genomic_DNA"/>
</dbReference>
<feature type="compositionally biased region" description="Polar residues" evidence="1">
    <location>
        <begin position="117"/>
        <end position="142"/>
    </location>
</feature>
<feature type="signal peptide" evidence="2">
    <location>
        <begin position="1"/>
        <end position="21"/>
    </location>
</feature>
<dbReference type="PANTHER" id="PTHR34587">
    <property type="entry name" value="VWFA DOMAIN-CONTAINING PROTEIN"/>
    <property type="match status" value="1"/>
</dbReference>
<reference evidence="4" key="1">
    <citation type="submission" date="2021-01" db="EMBL/GenBank/DDBJ databases">
        <authorList>
            <person name="Kaushik A."/>
        </authorList>
    </citation>
    <scope>NUCLEOTIDE SEQUENCE</scope>
    <source>
        <strain evidence="4">AG4-R118</strain>
    </source>
</reference>
<dbReference type="InterPro" id="IPR043136">
    <property type="entry name" value="B30.2/SPRY_sf"/>
</dbReference>
<feature type="compositionally biased region" description="Low complexity" evidence="1">
    <location>
        <begin position="367"/>
        <end position="377"/>
    </location>
</feature>
<name>A0A8H3GK19_9AGAM</name>
<dbReference type="CDD" id="cd12909">
    <property type="entry name" value="SPRY_RanBP9_10"/>
    <property type="match status" value="1"/>
</dbReference>
<dbReference type="PROSITE" id="PS50188">
    <property type="entry name" value="B302_SPRY"/>
    <property type="match status" value="1"/>
</dbReference>
<dbReference type="Pfam" id="PF10607">
    <property type="entry name" value="CTLH"/>
    <property type="match status" value="1"/>
</dbReference>
<feature type="region of interest" description="Disordered" evidence="1">
    <location>
        <begin position="117"/>
        <end position="146"/>
    </location>
</feature>
<dbReference type="SMART" id="SM00449">
    <property type="entry name" value="SPRY"/>
    <property type="match status" value="1"/>
</dbReference>
<keyword evidence="2" id="KW-0732">Signal</keyword>
<feature type="region of interest" description="Disordered" evidence="1">
    <location>
        <begin position="716"/>
        <end position="737"/>
    </location>
</feature>
<dbReference type="InterPro" id="IPR035782">
    <property type="entry name" value="SPRY_RanBP9/10"/>
</dbReference>
<dbReference type="InterPro" id="IPR013320">
    <property type="entry name" value="ConA-like_dom_sf"/>
</dbReference>
<evidence type="ECO:0000313" key="5">
    <source>
        <dbReference type="Proteomes" id="UP000663888"/>
    </source>
</evidence>
<feature type="region of interest" description="Disordered" evidence="1">
    <location>
        <begin position="765"/>
        <end position="809"/>
    </location>
</feature>
<dbReference type="SUPFAM" id="SSF49899">
    <property type="entry name" value="Concanavalin A-like lectins/glucanases"/>
    <property type="match status" value="1"/>
</dbReference>
<protein>
    <recommendedName>
        <fullName evidence="3">B30.2/SPRY domain-containing protein</fullName>
    </recommendedName>
</protein>
<dbReference type="Gene3D" id="2.60.120.920">
    <property type="match status" value="1"/>
</dbReference>
<feature type="domain" description="B30.2/SPRY" evidence="3">
    <location>
        <begin position="385"/>
        <end position="573"/>
    </location>
</feature>
<dbReference type="PROSITE" id="PS50896">
    <property type="entry name" value="LISH"/>
    <property type="match status" value="1"/>
</dbReference>
<dbReference type="AlphaFoldDB" id="A0A8H3GK19"/>
<sequence>MKFSSALFTSALVCLVSSSVARDIPLSARYAIEARQNRNGGNKGGNGGNKGGNGGGGGGGGGNNPETSLELDPSVINSNFAKTGQEDKSEAGQVASLTSTNNFINYCVGKKLTNGQQVKGGSCNSTPMGDLPSTSKQPSSKFTEPKNLDTIDANKAFTVKMAVKNMEMGNFVNPQTNYFAAPQQLNGQGVIIAHSHIVIEQIDSLTSTKVSDPNKFAFFQGLNAPAQGGVWMAQSLLGAETTYSRGVLPTWNGPYPSRQEPFVSPPVLSHPTMSRPASTTTNIPGFSPCVVSGTLSRGEAWGPTPSPTRMRERLSAALLSPVPIHSHPAEVPPMQRPAYLDHSALRRHLVVDSSATDISTPEPTTRSSSASLSIVSDSDIDPREARGTPTPEPHNEPTDAIRVPTRWNITDKHQALVLSPDGREVRYPSPTHSTDKEAAAIRANHPMPPACGVYYFEVQIIEKGTQGHIGIGFSTREVGLNRLPGWEPMSWGYHGDDGNSFAGQSDGTPYGPVFGTGDVIGCGVDFTEGRAFYTKNGEFLKKVFGNLKGELYPSVGLRTPKERVLANFGQDPFRFDIATYVMQQRDRVWREIQRTPLDTVQNPKRIVRAPAERSTVPNAAERESDTLRRPLKALVLAYLTHHGYSSTARALRESVAVGGGSGEDTPMDEERQVETALSLDEDDTAARQRIVRAVITGDVDSALAEIETRYPAFMAADRDDGTDDEDGMDEDGGGNGGTAAMGMVMFRLRCRKLVEMLLAAEGDELGEAEPGTPTKHSLALKGKDKGKGKAGSESESDADGDGDVHMVSSSPLVLNPTTISSGSLAAALEYGQFLHQKYGRDTRPSVQAELRAASGLVAYTDPRAALGPARELVSPGARAKLADEVNRVVLSSQGRPEHTALESMYRQTAVVAEVLAREGVGQAAFADVEKEFLAGDSKVVEL</sequence>
<dbReference type="Proteomes" id="UP000663888">
    <property type="component" value="Unassembled WGS sequence"/>
</dbReference>
<dbReference type="Pfam" id="PF00622">
    <property type="entry name" value="SPRY"/>
    <property type="match status" value="1"/>
</dbReference>
<dbReference type="InterPro" id="IPR024964">
    <property type="entry name" value="CTLH/CRA"/>
</dbReference>
<feature type="compositionally biased region" description="Gly residues" evidence="1">
    <location>
        <begin position="41"/>
        <end position="63"/>
    </location>
</feature>
<dbReference type="InterPro" id="IPR053216">
    <property type="entry name" value="Appressorial_penetr-assoc"/>
</dbReference>
<accession>A0A8H3GK19</accession>
<dbReference type="SMART" id="SM00757">
    <property type="entry name" value="CRA"/>
    <property type="match status" value="1"/>
</dbReference>
<dbReference type="InterPro" id="IPR001870">
    <property type="entry name" value="B30.2/SPRY"/>
</dbReference>
<feature type="region of interest" description="Disordered" evidence="1">
    <location>
        <begin position="352"/>
        <end position="400"/>
    </location>
</feature>
<gene>
    <name evidence="4" type="ORF">RDB_LOCUS73538</name>
</gene>
<evidence type="ECO:0000259" key="3">
    <source>
        <dbReference type="PROSITE" id="PS50188"/>
    </source>
</evidence>
<feature type="compositionally biased region" description="Polar residues" evidence="1">
    <location>
        <begin position="353"/>
        <end position="366"/>
    </location>
</feature>
<dbReference type="InterPro" id="IPR003877">
    <property type="entry name" value="SPRY_dom"/>
</dbReference>
<feature type="chain" id="PRO_5034567790" description="B30.2/SPRY domain-containing protein" evidence="2">
    <location>
        <begin position="22"/>
        <end position="942"/>
    </location>
</feature>
<feature type="compositionally biased region" description="Basic and acidic residues" evidence="1">
    <location>
        <begin position="781"/>
        <end position="792"/>
    </location>
</feature>
<dbReference type="PANTHER" id="PTHR34587:SF2">
    <property type="entry name" value="G-PROTEIN COUPLED RECEPTORS FAMILY 1 PROFILE DOMAIN-CONTAINING PROTEIN"/>
    <property type="match status" value="1"/>
</dbReference>
<evidence type="ECO:0000313" key="4">
    <source>
        <dbReference type="EMBL" id="CAE6454012.1"/>
    </source>
</evidence>
<proteinExistence type="predicted"/>
<dbReference type="InterPro" id="IPR006594">
    <property type="entry name" value="LisH"/>
</dbReference>
<feature type="compositionally biased region" description="Acidic residues" evidence="1">
    <location>
        <begin position="720"/>
        <end position="732"/>
    </location>
</feature>
<feature type="region of interest" description="Disordered" evidence="1">
    <location>
        <begin position="37"/>
        <end position="71"/>
    </location>
</feature>
<organism evidence="4 5">
    <name type="scientific">Rhizoctonia solani</name>
    <dbReference type="NCBI Taxonomy" id="456999"/>
    <lineage>
        <taxon>Eukaryota</taxon>
        <taxon>Fungi</taxon>
        <taxon>Dikarya</taxon>
        <taxon>Basidiomycota</taxon>
        <taxon>Agaricomycotina</taxon>
        <taxon>Agaricomycetes</taxon>
        <taxon>Cantharellales</taxon>
        <taxon>Ceratobasidiaceae</taxon>
        <taxon>Rhizoctonia</taxon>
    </lineage>
</organism>